<dbReference type="EMBL" id="KB932214">
    <property type="protein sequence ID" value="KCV67736.1"/>
    <property type="molecule type" value="Genomic_DNA"/>
</dbReference>
<feature type="compositionally biased region" description="Low complexity" evidence="1">
    <location>
        <begin position="233"/>
        <end position="245"/>
    </location>
</feature>
<feature type="compositionally biased region" description="Polar residues" evidence="1">
    <location>
        <begin position="76"/>
        <end position="93"/>
    </location>
</feature>
<organism evidence="2">
    <name type="scientific">Fonticula alba</name>
    <name type="common">Slime mold</name>
    <dbReference type="NCBI Taxonomy" id="691883"/>
    <lineage>
        <taxon>Eukaryota</taxon>
        <taxon>Rotosphaerida</taxon>
        <taxon>Fonticulaceae</taxon>
        <taxon>Fonticula</taxon>
    </lineage>
</organism>
<feature type="region of interest" description="Disordered" evidence="1">
    <location>
        <begin position="1"/>
        <end position="410"/>
    </location>
</feature>
<feature type="compositionally biased region" description="Basic and acidic residues" evidence="1">
    <location>
        <begin position="339"/>
        <end position="349"/>
    </location>
</feature>
<dbReference type="RefSeq" id="XP_009497920.1">
    <property type="nucleotide sequence ID" value="XM_009499645.1"/>
</dbReference>
<evidence type="ECO:0000256" key="1">
    <source>
        <dbReference type="SAM" id="MobiDB-lite"/>
    </source>
</evidence>
<proteinExistence type="predicted"/>
<evidence type="ECO:0000313" key="2">
    <source>
        <dbReference type="EMBL" id="KCV67736.1"/>
    </source>
</evidence>
<feature type="compositionally biased region" description="Basic residues" evidence="1">
    <location>
        <begin position="391"/>
        <end position="404"/>
    </location>
</feature>
<feature type="compositionally biased region" description="Basic and acidic residues" evidence="1">
    <location>
        <begin position="13"/>
        <end position="28"/>
    </location>
</feature>
<feature type="compositionally biased region" description="Basic residues" evidence="1">
    <location>
        <begin position="158"/>
        <end position="169"/>
    </location>
</feature>
<accession>A0A058Z0R8</accession>
<sequence>MPDLLACPALRQTPERLEPKRAYRKEKLLGMSTGSAGSLAKRFTSLLRPSSSKHSSAGTPVPDAGRPSAGGRPLTRTHSGSSYSSGTFNQYEEPSSRKSSSSSGSFFRQHHHHHHHVGPDGAGVFHSQPSLSSPGSALGSGSALHQPQPQPSAGPWFKRNHSASSHHLHGGFAAGHTQNALPMGDPGPEERAGYAVHPRGLSDTTDPASSSSSSLSSSSGGAGGSRKRSGNWSFSMARSSTRSSFNEGSFSPPGGTSMGSGWPGASSEPRRMSEDSSAASMHTTIIEEPTSEGRFAGIPAGGPSATTPSTTAAMVVPPPCSFLHDREADFDVAHTGAEGGDHGRQDRRGSVSSAASASLGLGTVSPPPGGLHASAENPATSAPEMDPALSWKKRISISVKKKRRDPALSQ</sequence>
<feature type="compositionally biased region" description="Low complexity" evidence="1">
    <location>
        <begin position="45"/>
        <end position="56"/>
    </location>
</feature>
<evidence type="ECO:0000313" key="3">
    <source>
        <dbReference type="Proteomes" id="UP000030693"/>
    </source>
</evidence>
<feature type="compositionally biased region" description="Low complexity" evidence="1">
    <location>
        <begin position="350"/>
        <end position="364"/>
    </location>
</feature>
<feature type="compositionally biased region" description="Low complexity" evidence="1">
    <location>
        <begin position="97"/>
        <end position="107"/>
    </location>
</feature>
<gene>
    <name evidence="2" type="ORF">H696_05845</name>
</gene>
<feature type="compositionally biased region" description="Low complexity" evidence="1">
    <location>
        <begin position="301"/>
        <end position="315"/>
    </location>
</feature>
<keyword evidence="3" id="KW-1185">Reference proteome</keyword>
<name>A0A058Z0R8_FONAL</name>
<feature type="compositionally biased region" description="Low complexity" evidence="1">
    <location>
        <begin position="126"/>
        <end position="146"/>
    </location>
</feature>
<dbReference type="AlphaFoldDB" id="A0A058Z0R8"/>
<dbReference type="Proteomes" id="UP000030693">
    <property type="component" value="Unassembled WGS sequence"/>
</dbReference>
<dbReference type="GeneID" id="20530570"/>
<feature type="compositionally biased region" description="Low complexity" evidence="1">
    <location>
        <begin position="208"/>
        <end position="219"/>
    </location>
</feature>
<reference evidence="2" key="1">
    <citation type="submission" date="2013-04" db="EMBL/GenBank/DDBJ databases">
        <title>The Genome Sequence of Fonticula alba ATCC 38817.</title>
        <authorList>
            <consortium name="The Broad Institute Genomics Platform"/>
            <person name="Russ C."/>
            <person name="Cuomo C."/>
            <person name="Burger G."/>
            <person name="Gray M.W."/>
            <person name="Holland P.W.H."/>
            <person name="King N."/>
            <person name="Lang F.B.F."/>
            <person name="Roger A.J."/>
            <person name="Ruiz-Trillo I."/>
            <person name="Brown M."/>
            <person name="Walker B."/>
            <person name="Young S."/>
            <person name="Zeng Q."/>
            <person name="Gargeya S."/>
            <person name="Fitzgerald M."/>
            <person name="Haas B."/>
            <person name="Abouelleil A."/>
            <person name="Allen A.W."/>
            <person name="Alvarado L."/>
            <person name="Arachchi H.M."/>
            <person name="Berlin A.M."/>
            <person name="Chapman S.B."/>
            <person name="Gainer-Dewar J."/>
            <person name="Goldberg J."/>
            <person name="Griggs A."/>
            <person name="Gujja S."/>
            <person name="Hansen M."/>
            <person name="Howarth C."/>
            <person name="Imamovic A."/>
            <person name="Ireland A."/>
            <person name="Larimer J."/>
            <person name="McCowan C."/>
            <person name="Murphy C."/>
            <person name="Pearson M."/>
            <person name="Poon T.W."/>
            <person name="Priest M."/>
            <person name="Roberts A."/>
            <person name="Saif S."/>
            <person name="Shea T."/>
            <person name="Sisk P."/>
            <person name="Sykes S."/>
            <person name="Wortman J."/>
            <person name="Nusbaum C."/>
            <person name="Birren B."/>
        </authorList>
    </citation>
    <scope>NUCLEOTIDE SEQUENCE [LARGE SCALE GENOMIC DNA]</scope>
    <source>
        <strain evidence="2">ATCC 38817</strain>
    </source>
</reference>
<feature type="compositionally biased region" description="Basic and acidic residues" evidence="1">
    <location>
        <begin position="323"/>
        <end position="332"/>
    </location>
</feature>
<protein>
    <submittedName>
        <fullName evidence="2">Uncharacterized protein</fullName>
    </submittedName>
</protein>